<accession>A3VH12</accession>
<dbReference type="AlphaFoldDB" id="A3VH12"/>
<evidence type="ECO:0000256" key="1">
    <source>
        <dbReference type="SAM" id="MobiDB-lite"/>
    </source>
</evidence>
<keyword evidence="3" id="KW-1185">Reference proteome</keyword>
<sequence length="40" mass="4298">MAAAHFGNGKRGHRNLLNDPSARIASRLRQSGFENSTATS</sequence>
<comment type="caution">
    <text evidence="2">The sequence shown here is derived from an EMBL/GenBank/DDBJ whole genome shotgun (WGS) entry which is preliminary data.</text>
</comment>
<feature type="compositionally biased region" description="Polar residues" evidence="1">
    <location>
        <begin position="28"/>
        <end position="40"/>
    </location>
</feature>
<organism evidence="2 3">
    <name type="scientific">Maritimibacter alkaliphilus HTCC2654</name>
    <dbReference type="NCBI Taxonomy" id="314271"/>
    <lineage>
        <taxon>Bacteria</taxon>
        <taxon>Pseudomonadati</taxon>
        <taxon>Pseudomonadota</taxon>
        <taxon>Alphaproteobacteria</taxon>
        <taxon>Rhodobacterales</taxon>
        <taxon>Roseobacteraceae</taxon>
        <taxon>Maritimibacter</taxon>
    </lineage>
</organism>
<feature type="region of interest" description="Disordered" evidence="1">
    <location>
        <begin position="1"/>
        <end position="40"/>
    </location>
</feature>
<dbReference type="EMBL" id="AAMT01000008">
    <property type="protein sequence ID" value="EAQ12567.1"/>
    <property type="molecule type" value="Genomic_DNA"/>
</dbReference>
<evidence type="ECO:0000313" key="2">
    <source>
        <dbReference type="EMBL" id="EAQ12567.1"/>
    </source>
</evidence>
<dbReference type="HOGENOM" id="CLU_3292133_0_0_5"/>
<protein>
    <submittedName>
        <fullName evidence="2">Uncharacterized protein</fullName>
    </submittedName>
</protein>
<gene>
    <name evidence="2" type="ORF">RB2654_14815</name>
</gene>
<reference evidence="2 3" key="1">
    <citation type="journal article" date="2010" name="J. Bacteriol.">
        <title>Genome sequences of Pelagibaca bermudensis HTCC2601T and Maritimibacter alkaliphilus HTCC2654T, the type strains of two marine Roseobacter genera.</title>
        <authorList>
            <person name="Thrash J.C."/>
            <person name="Cho J.C."/>
            <person name="Ferriera S."/>
            <person name="Johnson J."/>
            <person name="Vergin K.L."/>
            <person name="Giovannoni S.J."/>
        </authorList>
    </citation>
    <scope>NUCLEOTIDE SEQUENCE [LARGE SCALE GENOMIC DNA]</scope>
    <source>
        <strain evidence="2 3">HTCC2654</strain>
    </source>
</reference>
<name>A3VH12_9RHOB</name>
<dbReference type="Proteomes" id="UP000002931">
    <property type="component" value="Unassembled WGS sequence"/>
</dbReference>
<evidence type="ECO:0000313" key="3">
    <source>
        <dbReference type="Proteomes" id="UP000002931"/>
    </source>
</evidence>
<proteinExistence type="predicted"/>